<accession>A0A9Q3CWU9</accession>
<evidence type="ECO:0000313" key="2">
    <source>
        <dbReference type="Proteomes" id="UP000765509"/>
    </source>
</evidence>
<dbReference type="Proteomes" id="UP000765509">
    <property type="component" value="Unassembled WGS sequence"/>
</dbReference>
<dbReference type="AlphaFoldDB" id="A0A9Q3CWU9"/>
<gene>
    <name evidence="1" type="ORF">O181_029988</name>
</gene>
<dbReference type="OrthoDB" id="3250101at2759"/>
<name>A0A9Q3CWU9_9BASI</name>
<sequence length="146" mass="17203">MITYQYMAYGNDYLSIYGIDISNQKERYFTIGDNKGQKFGFLNNRKQTNVIKNEEICPEKHLFIHEQLIEEKFNHEITEKIEKKLIDILFGYKSDFSTDKEPLGDIIGNEVEIILKVQKPYPPFLKRPAYQASPRAREALEVHIKE</sequence>
<comment type="caution">
    <text evidence="1">The sequence shown here is derived from an EMBL/GenBank/DDBJ whole genome shotgun (WGS) entry which is preliminary data.</text>
</comment>
<dbReference type="EMBL" id="AVOT02010495">
    <property type="protein sequence ID" value="MBW0490273.1"/>
    <property type="molecule type" value="Genomic_DNA"/>
</dbReference>
<evidence type="ECO:0000313" key="1">
    <source>
        <dbReference type="EMBL" id="MBW0490273.1"/>
    </source>
</evidence>
<reference evidence="1" key="1">
    <citation type="submission" date="2021-03" db="EMBL/GenBank/DDBJ databases">
        <title>Draft genome sequence of rust myrtle Austropuccinia psidii MF-1, a brazilian biotype.</title>
        <authorList>
            <person name="Quecine M.C."/>
            <person name="Pachon D.M.R."/>
            <person name="Bonatelli M.L."/>
            <person name="Correr F.H."/>
            <person name="Franceschini L.M."/>
            <person name="Leite T.F."/>
            <person name="Margarido G.R.A."/>
            <person name="Almeida C.A."/>
            <person name="Ferrarezi J.A."/>
            <person name="Labate C.A."/>
        </authorList>
    </citation>
    <scope>NUCLEOTIDE SEQUENCE</scope>
    <source>
        <strain evidence="1">MF-1</strain>
    </source>
</reference>
<protein>
    <submittedName>
        <fullName evidence="1">Uncharacterized protein</fullName>
    </submittedName>
</protein>
<proteinExistence type="predicted"/>
<keyword evidence="2" id="KW-1185">Reference proteome</keyword>
<organism evidence="1 2">
    <name type="scientific">Austropuccinia psidii MF-1</name>
    <dbReference type="NCBI Taxonomy" id="1389203"/>
    <lineage>
        <taxon>Eukaryota</taxon>
        <taxon>Fungi</taxon>
        <taxon>Dikarya</taxon>
        <taxon>Basidiomycota</taxon>
        <taxon>Pucciniomycotina</taxon>
        <taxon>Pucciniomycetes</taxon>
        <taxon>Pucciniales</taxon>
        <taxon>Sphaerophragmiaceae</taxon>
        <taxon>Austropuccinia</taxon>
    </lineage>
</organism>